<dbReference type="EMBL" id="SUNJ01001919">
    <property type="protein sequence ID" value="TPP66397.1"/>
    <property type="molecule type" value="Genomic_DNA"/>
</dbReference>
<evidence type="ECO:0000256" key="1">
    <source>
        <dbReference type="SAM" id="Phobius"/>
    </source>
</evidence>
<keyword evidence="1" id="KW-1133">Transmembrane helix</keyword>
<evidence type="ECO:0008006" key="4">
    <source>
        <dbReference type="Google" id="ProtNLM"/>
    </source>
</evidence>
<evidence type="ECO:0000313" key="3">
    <source>
        <dbReference type="Proteomes" id="UP000316759"/>
    </source>
</evidence>
<keyword evidence="1" id="KW-0472">Membrane</keyword>
<proteinExistence type="predicted"/>
<dbReference type="Proteomes" id="UP000316759">
    <property type="component" value="Unassembled WGS sequence"/>
</dbReference>
<protein>
    <recommendedName>
        <fullName evidence="4">Apple domain-containing protein</fullName>
    </recommendedName>
</protein>
<dbReference type="AlphaFoldDB" id="A0A504Z6R6"/>
<comment type="caution">
    <text evidence="2">The sequence shown here is derived from an EMBL/GenBank/DDBJ whole genome shotgun (WGS) entry which is preliminary data.</text>
</comment>
<dbReference type="SUPFAM" id="SSF57414">
    <property type="entry name" value="Hairpin loop containing domain-like"/>
    <property type="match status" value="1"/>
</dbReference>
<keyword evidence="1" id="KW-0812">Transmembrane</keyword>
<accession>A0A504Z6R6</accession>
<evidence type="ECO:0000313" key="2">
    <source>
        <dbReference type="EMBL" id="TPP66397.1"/>
    </source>
</evidence>
<sequence>MLPRFEQIIFAAVFLFQFIIATFQLFATNNEYHHKNLSFCDAHRECFIRGQLSNTIGYMIGREYLKLGVLKPFTSDIWLNYHALLHRNRPRKVKGWIFGDTVDEFSDDIFQQYVNIKPYCTACRLSFYTTNSLIKTIRAGHDRKTFACTYRPVSKITSEILPERFLSDHKRGPNQMSFYDQENNGCFGESNNVTLIECAMRCHLNVMCRSFYFNTKSAACRYTLYIDSLLSLSDWEDNADYWIRFNRPMWMA</sequence>
<name>A0A504Z6R6_FASGI</name>
<gene>
    <name evidence="2" type="ORF">FGIG_12028</name>
</gene>
<organism evidence="2 3">
    <name type="scientific">Fasciola gigantica</name>
    <name type="common">Giant liver fluke</name>
    <dbReference type="NCBI Taxonomy" id="46835"/>
    <lineage>
        <taxon>Eukaryota</taxon>
        <taxon>Metazoa</taxon>
        <taxon>Spiralia</taxon>
        <taxon>Lophotrochozoa</taxon>
        <taxon>Platyhelminthes</taxon>
        <taxon>Trematoda</taxon>
        <taxon>Digenea</taxon>
        <taxon>Plagiorchiida</taxon>
        <taxon>Echinostomata</taxon>
        <taxon>Echinostomatoidea</taxon>
        <taxon>Fasciolidae</taxon>
        <taxon>Fasciola</taxon>
    </lineage>
</organism>
<feature type="transmembrane region" description="Helical" evidence="1">
    <location>
        <begin position="7"/>
        <end position="27"/>
    </location>
</feature>
<dbReference type="OrthoDB" id="6310547at2759"/>
<reference evidence="2 3" key="1">
    <citation type="submission" date="2019-04" db="EMBL/GenBank/DDBJ databases">
        <title>Annotation for the trematode Fasciola gigantica.</title>
        <authorList>
            <person name="Choi Y.-J."/>
        </authorList>
    </citation>
    <scope>NUCLEOTIDE SEQUENCE [LARGE SCALE GENOMIC DNA]</scope>
    <source>
        <strain evidence="2">Uganda_cow_1</strain>
    </source>
</reference>
<keyword evidence="3" id="KW-1185">Reference proteome</keyword>